<evidence type="ECO:0000256" key="8">
    <source>
        <dbReference type="ARBA" id="ARBA00023136"/>
    </source>
</evidence>
<dbReference type="InterPro" id="IPR002528">
    <property type="entry name" value="MATE_fam"/>
</dbReference>
<feature type="transmembrane region" description="Helical" evidence="10">
    <location>
        <begin position="404"/>
        <end position="429"/>
    </location>
</feature>
<evidence type="ECO:0000256" key="2">
    <source>
        <dbReference type="ARBA" id="ARBA00022448"/>
    </source>
</evidence>
<reference evidence="12" key="1">
    <citation type="submission" date="2016-10" db="EMBL/GenBank/DDBJ databases">
        <authorList>
            <person name="Varghese N."/>
            <person name="Submissions S."/>
        </authorList>
    </citation>
    <scope>NUCLEOTIDE SEQUENCE [LARGE SCALE GENOMIC DNA]</scope>
    <source>
        <strain evidence="12">IBRC-M 10760</strain>
    </source>
</reference>
<protein>
    <recommendedName>
        <fullName evidence="9">Multidrug-efflux transporter</fullName>
    </recommendedName>
</protein>
<dbReference type="Proteomes" id="UP000199076">
    <property type="component" value="Unassembled WGS sequence"/>
</dbReference>
<feature type="transmembrane region" description="Helical" evidence="10">
    <location>
        <begin position="210"/>
        <end position="236"/>
    </location>
</feature>
<feature type="transmembrane region" description="Helical" evidence="10">
    <location>
        <begin position="371"/>
        <end position="392"/>
    </location>
</feature>
<feature type="transmembrane region" description="Helical" evidence="10">
    <location>
        <begin position="441"/>
        <end position="459"/>
    </location>
</feature>
<keyword evidence="2" id="KW-0813">Transport</keyword>
<proteinExistence type="predicted"/>
<keyword evidence="6 10" id="KW-1133">Transmembrane helix</keyword>
<dbReference type="GO" id="GO:0006811">
    <property type="term" value="P:monoatomic ion transport"/>
    <property type="evidence" value="ECO:0007669"/>
    <property type="project" value="UniProtKB-KW"/>
</dbReference>
<keyword evidence="5 10" id="KW-0812">Transmembrane</keyword>
<dbReference type="CDD" id="cd13137">
    <property type="entry name" value="MATE_NorM_like"/>
    <property type="match status" value="1"/>
</dbReference>
<evidence type="ECO:0000256" key="10">
    <source>
        <dbReference type="SAM" id="Phobius"/>
    </source>
</evidence>
<evidence type="ECO:0000256" key="5">
    <source>
        <dbReference type="ARBA" id="ARBA00022692"/>
    </source>
</evidence>
<dbReference type="AlphaFoldDB" id="A0A1G7K2A3"/>
<keyword evidence="4" id="KW-1003">Cell membrane</keyword>
<feature type="transmembrane region" description="Helical" evidence="10">
    <location>
        <begin position="185"/>
        <end position="204"/>
    </location>
</feature>
<keyword evidence="7" id="KW-0406">Ion transport</keyword>
<keyword evidence="3" id="KW-0050">Antiport</keyword>
<dbReference type="GO" id="GO:0015297">
    <property type="term" value="F:antiporter activity"/>
    <property type="evidence" value="ECO:0007669"/>
    <property type="project" value="UniProtKB-KW"/>
</dbReference>
<feature type="transmembrane region" description="Helical" evidence="10">
    <location>
        <begin position="114"/>
        <end position="132"/>
    </location>
</feature>
<evidence type="ECO:0000256" key="3">
    <source>
        <dbReference type="ARBA" id="ARBA00022449"/>
    </source>
</evidence>
<dbReference type="GO" id="GO:0042910">
    <property type="term" value="F:xenobiotic transmembrane transporter activity"/>
    <property type="evidence" value="ECO:0007669"/>
    <property type="project" value="InterPro"/>
</dbReference>
<feature type="transmembrane region" description="Helical" evidence="10">
    <location>
        <begin position="75"/>
        <end position="94"/>
    </location>
</feature>
<keyword evidence="12" id="KW-1185">Reference proteome</keyword>
<dbReference type="OrthoDB" id="213143at2157"/>
<feature type="transmembrane region" description="Helical" evidence="10">
    <location>
        <begin position="47"/>
        <end position="69"/>
    </location>
</feature>
<dbReference type="PANTHER" id="PTHR43298:SF2">
    <property type="entry name" value="FMN_FAD EXPORTER YEEO-RELATED"/>
    <property type="match status" value="1"/>
</dbReference>
<sequence>MGLQDAVRAALLRFPALLARLGLVDREKGTEAFDLAVPVMVTGGFRILLRIADFLMVGIAIGDTAIAALELGFQYYFIGFGLSLALSSGTISVVSRLQGSGESGRADLAVKQSLWLSLAISIPLTVLTWVFAGPMLDVLTDDPRTIELGAVYLRIVMLSLAFRFWSMIAARALAGSADTRTPMYVRLLTLPTNVVLNAVLIFGWGPFPDLGIAGAAWGMAAANTLAAVVFLGLLASGRYAVRLPLRGPQIDLSLCREIVRVGLPLAGMRLLQTFGRFPFLFVLGVLGTPVVAAYAIGRRVMLLALMPAWGYATAASTLVGQSVGAGEDADATAYGWQTMRIALVTQLLFGAVLVALARPIALAFGTAYPDLAVQFIRVFGVIVAGFSISRTMRGSLRGAGDTRWPLYGTFAGSYLVRLPIAALALPAGYAVSVAGFSVAPGLGWGLPAIFVALIADFYVKAAVNTARFWTGKWQGVARSAGVGTMDD</sequence>
<feature type="transmembrane region" description="Helical" evidence="10">
    <location>
        <begin position="277"/>
        <end position="296"/>
    </location>
</feature>
<gene>
    <name evidence="11" type="ORF">SAMN05216218_105148</name>
</gene>
<dbReference type="EMBL" id="FNBK01000005">
    <property type="protein sequence ID" value="SDF31388.1"/>
    <property type="molecule type" value="Genomic_DNA"/>
</dbReference>
<evidence type="ECO:0000256" key="9">
    <source>
        <dbReference type="ARBA" id="ARBA00031636"/>
    </source>
</evidence>
<evidence type="ECO:0000313" key="11">
    <source>
        <dbReference type="EMBL" id="SDF31388.1"/>
    </source>
</evidence>
<evidence type="ECO:0000256" key="7">
    <source>
        <dbReference type="ARBA" id="ARBA00023065"/>
    </source>
</evidence>
<evidence type="ECO:0000256" key="6">
    <source>
        <dbReference type="ARBA" id="ARBA00022989"/>
    </source>
</evidence>
<feature type="transmembrane region" description="Helical" evidence="10">
    <location>
        <begin position="341"/>
        <end position="365"/>
    </location>
</feature>
<dbReference type="RefSeq" id="WP_092690441.1">
    <property type="nucleotide sequence ID" value="NZ_FNBK01000005.1"/>
</dbReference>
<dbReference type="InterPro" id="IPR048279">
    <property type="entry name" value="MdtK-like"/>
</dbReference>
<evidence type="ECO:0000313" key="12">
    <source>
        <dbReference type="Proteomes" id="UP000199076"/>
    </source>
</evidence>
<evidence type="ECO:0000256" key="4">
    <source>
        <dbReference type="ARBA" id="ARBA00022475"/>
    </source>
</evidence>
<organism evidence="11 12">
    <name type="scientific">Halorientalis regularis</name>
    <dbReference type="NCBI Taxonomy" id="660518"/>
    <lineage>
        <taxon>Archaea</taxon>
        <taxon>Methanobacteriati</taxon>
        <taxon>Methanobacteriota</taxon>
        <taxon>Stenosarchaea group</taxon>
        <taxon>Halobacteria</taxon>
        <taxon>Halobacteriales</taxon>
        <taxon>Haloarculaceae</taxon>
        <taxon>Halorientalis</taxon>
    </lineage>
</organism>
<keyword evidence="8 10" id="KW-0472">Membrane</keyword>
<dbReference type="GO" id="GO:0005886">
    <property type="term" value="C:plasma membrane"/>
    <property type="evidence" value="ECO:0007669"/>
    <property type="project" value="UniProtKB-SubCell"/>
</dbReference>
<comment type="subcellular location">
    <subcellularLocation>
        <location evidence="1">Cell membrane</location>
        <topology evidence="1">Multi-pass membrane protein</topology>
    </subcellularLocation>
</comment>
<dbReference type="PIRSF" id="PIRSF006603">
    <property type="entry name" value="DinF"/>
    <property type="match status" value="1"/>
</dbReference>
<feature type="transmembrane region" description="Helical" evidence="10">
    <location>
        <begin position="152"/>
        <end position="173"/>
    </location>
</feature>
<evidence type="ECO:0000256" key="1">
    <source>
        <dbReference type="ARBA" id="ARBA00004651"/>
    </source>
</evidence>
<name>A0A1G7K2A3_9EURY</name>
<feature type="transmembrane region" description="Helical" evidence="10">
    <location>
        <begin position="302"/>
        <end position="320"/>
    </location>
</feature>
<accession>A0A1G7K2A3</accession>
<dbReference type="STRING" id="660518.SAMN05216218_105148"/>
<dbReference type="NCBIfam" id="TIGR00797">
    <property type="entry name" value="matE"/>
    <property type="match status" value="1"/>
</dbReference>
<dbReference type="Pfam" id="PF01554">
    <property type="entry name" value="MatE"/>
    <property type="match status" value="2"/>
</dbReference>
<dbReference type="PANTHER" id="PTHR43298">
    <property type="entry name" value="MULTIDRUG RESISTANCE PROTEIN NORM-RELATED"/>
    <property type="match status" value="1"/>
</dbReference>
<dbReference type="InterPro" id="IPR050222">
    <property type="entry name" value="MATE_MdtK"/>
</dbReference>